<feature type="compositionally biased region" description="Low complexity" evidence="1">
    <location>
        <begin position="1"/>
        <end position="18"/>
    </location>
</feature>
<gene>
    <name evidence="2" type="ORF">KOW79_010851</name>
</gene>
<feature type="compositionally biased region" description="Polar residues" evidence="1">
    <location>
        <begin position="43"/>
        <end position="53"/>
    </location>
</feature>
<feature type="region of interest" description="Disordered" evidence="1">
    <location>
        <begin position="1"/>
        <end position="75"/>
    </location>
</feature>
<reference evidence="2 3" key="1">
    <citation type="submission" date="2021-06" db="EMBL/GenBank/DDBJ databases">
        <title>Chromosome-level genome assembly of the red-tail catfish (Hemibagrus wyckioides).</title>
        <authorList>
            <person name="Shao F."/>
        </authorList>
    </citation>
    <scope>NUCLEOTIDE SEQUENCE [LARGE SCALE GENOMIC DNA]</scope>
    <source>
        <strain evidence="2">EC202008001</strain>
        <tissue evidence="2">Blood</tissue>
    </source>
</reference>
<evidence type="ECO:0000256" key="1">
    <source>
        <dbReference type="SAM" id="MobiDB-lite"/>
    </source>
</evidence>
<evidence type="ECO:0000313" key="2">
    <source>
        <dbReference type="EMBL" id="KAG7325926.1"/>
    </source>
</evidence>
<sequence length="288" mass="30059">MFGSTSSSEETDSDSVVGAKGGSVNPCSTNRQHPYSDSEGDGKSTSSTQSAQNKETDSDSAAGAEGGSVPGFVHPSDSNIELPSCGYWDNSAIGNTGVTNPRAECLRCITVDDRESPYSCMFCVGSVGLAAGNPEDTTRIIHLSSPVLINGSIEETDSDSAAGAEGGSVPGFVHPSDSNTELPSCSYWDNSAIGNTGVTNPRAECLRCITVDDRESPYSCMFCVGSVGPAAGNPEDTTRIIHLSSPVLINGSIGFAGAKQLCHFNVIHSWLALIISSYQGNECRRNRL</sequence>
<dbReference type="EMBL" id="JAHKSW010000012">
    <property type="protein sequence ID" value="KAG7325926.1"/>
    <property type="molecule type" value="Genomic_DNA"/>
</dbReference>
<dbReference type="Proteomes" id="UP000824219">
    <property type="component" value="Linkage Group LG12"/>
</dbReference>
<accession>A0A9D3SIQ8</accession>
<protein>
    <submittedName>
        <fullName evidence="2">Uncharacterized protein</fullName>
    </submittedName>
</protein>
<name>A0A9D3SIQ8_9TELE</name>
<organism evidence="2 3">
    <name type="scientific">Hemibagrus wyckioides</name>
    <dbReference type="NCBI Taxonomy" id="337641"/>
    <lineage>
        <taxon>Eukaryota</taxon>
        <taxon>Metazoa</taxon>
        <taxon>Chordata</taxon>
        <taxon>Craniata</taxon>
        <taxon>Vertebrata</taxon>
        <taxon>Euteleostomi</taxon>
        <taxon>Actinopterygii</taxon>
        <taxon>Neopterygii</taxon>
        <taxon>Teleostei</taxon>
        <taxon>Ostariophysi</taxon>
        <taxon>Siluriformes</taxon>
        <taxon>Bagridae</taxon>
        <taxon>Hemibagrus</taxon>
    </lineage>
</organism>
<keyword evidence="3" id="KW-1185">Reference proteome</keyword>
<dbReference type="AlphaFoldDB" id="A0A9D3SIQ8"/>
<evidence type="ECO:0000313" key="3">
    <source>
        <dbReference type="Proteomes" id="UP000824219"/>
    </source>
</evidence>
<proteinExistence type="predicted"/>
<comment type="caution">
    <text evidence="2">The sequence shown here is derived from an EMBL/GenBank/DDBJ whole genome shotgun (WGS) entry which is preliminary data.</text>
</comment>